<proteinExistence type="predicted"/>
<dbReference type="InterPro" id="IPR013783">
    <property type="entry name" value="Ig-like_fold"/>
</dbReference>
<dbReference type="InterPro" id="IPR007110">
    <property type="entry name" value="Ig-like_dom"/>
</dbReference>
<feature type="domain" description="Ig-like" evidence="2">
    <location>
        <begin position="2"/>
        <end position="87"/>
    </location>
</feature>
<dbReference type="InterPro" id="IPR036179">
    <property type="entry name" value="Ig-like_dom_sf"/>
</dbReference>
<evidence type="ECO:0000259" key="2">
    <source>
        <dbReference type="PROSITE" id="PS50835"/>
    </source>
</evidence>
<organism evidence="3 4">
    <name type="scientific">Elysia crispata</name>
    <name type="common">lettuce slug</name>
    <dbReference type="NCBI Taxonomy" id="231223"/>
    <lineage>
        <taxon>Eukaryota</taxon>
        <taxon>Metazoa</taxon>
        <taxon>Spiralia</taxon>
        <taxon>Lophotrochozoa</taxon>
        <taxon>Mollusca</taxon>
        <taxon>Gastropoda</taxon>
        <taxon>Heterobranchia</taxon>
        <taxon>Euthyneura</taxon>
        <taxon>Panpulmonata</taxon>
        <taxon>Sacoglossa</taxon>
        <taxon>Placobranchoidea</taxon>
        <taxon>Plakobranchidae</taxon>
        <taxon>Elysia</taxon>
    </lineage>
</organism>
<dbReference type="AlphaFoldDB" id="A0AAE1DQX4"/>
<evidence type="ECO:0000313" key="3">
    <source>
        <dbReference type="EMBL" id="KAK3779447.1"/>
    </source>
</evidence>
<reference evidence="3" key="1">
    <citation type="journal article" date="2023" name="G3 (Bethesda)">
        <title>A reference genome for the long-term kleptoplast-retaining sea slug Elysia crispata morphotype clarki.</title>
        <authorList>
            <person name="Eastman K.E."/>
            <person name="Pendleton A.L."/>
            <person name="Shaikh M.A."/>
            <person name="Suttiyut T."/>
            <person name="Ogas R."/>
            <person name="Tomko P."/>
            <person name="Gavelis G."/>
            <person name="Widhalm J.R."/>
            <person name="Wisecaver J.H."/>
        </authorList>
    </citation>
    <scope>NUCLEOTIDE SEQUENCE</scope>
    <source>
        <strain evidence="3">ECLA1</strain>
    </source>
</reference>
<comment type="caution">
    <text evidence="3">The sequence shown here is derived from an EMBL/GenBank/DDBJ whole genome shotgun (WGS) entry which is preliminary data.</text>
</comment>
<evidence type="ECO:0000256" key="1">
    <source>
        <dbReference type="SAM" id="Phobius"/>
    </source>
</evidence>
<dbReference type="EMBL" id="JAWDGP010002825">
    <property type="protein sequence ID" value="KAK3779447.1"/>
    <property type="molecule type" value="Genomic_DNA"/>
</dbReference>
<evidence type="ECO:0000313" key="4">
    <source>
        <dbReference type="Proteomes" id="UP001283361"/>
    </source>
</evidence>
<accession>A0AAE1DQX4</accession>
<dbReference type="Gene3D" id="2.60.40.10">
    <property type="entry name" value="Immunoglobulins"/>
    <property type="match status" value="1"/>
</dbReference>
<keyword evidence="1" id="KW-0812">Transmembrane</keyword>
<protein>
    <recommendedName>
        <fullName evidence="2">Ig-like domain-containing protein</fullName>
    </recommendedName>
</protein>
<dbReference type="SUPFAM" id="SSF48726">
    <property type="entry name" value="Immunoglobulin"/>
    <property type="match status" value="1"/>
</dbReference>
<gene>
    <name evidence="3" type="ORF">RRG08_021860</name>
</gene>
<feature type="transmembrane region" description="Helical" evidence="1">
    <location>
        <begin position="192"/>
        <end position="213"/>
    </location>
</feature>
<name>A0AAE1DQX4_9GAST</name>
<keyword evidence="1" id="KW-0472">Membrane</keyword>
<dbReference type="PROSITE" id="PS50835">
    <property type="entry name" value="IG_LIKE"/>
    <property type="match status" value="1"/>
</dbReference>
<sequence length="379" mass="41790">MPQRSPLPLDPAQTTFSKESKLKLKCSGEGNPDPTLTLTTKETTDDLSNVQTIELIHTLTLNCMDTGVYVCSGQNSQGTNRKEIIIGVRCPQQLSPLFNSKPQVDAAIRETAKFGIEIYGFPEPRTLTLERTNNDITLTYSPRHSADYANYTLVVDNGVGNALVYSFYLNEVDAGAPEESIVNKDSLNISSIFIGVIAAVIITCLIVVNIFLVKKIRGLKERLDSQYKNTKQSNPQSLKNDDYLVPLEMSKSTPHVPPKPKKQYETIDDIPATTSVSAKLPPGTSQYEPIQDMATTSGTYNSTSRQDVEPLNVYQDLEPNHLTSGDLGLCGPYSNVPGQHGENLGNAGINYANVDMSCLKENYQNKKVTKQDYQNVEMK</sequence>
<dbReference type="Proteomes" id="UP001283361">
    <property type="component" value="Unassembled WGS sequence"/>
</dbReference>
<keyword evidence="1" id="KW-1133">Transmembrane helix</keyword>
<keyword evidence="4" id="KW-1185">Reference proteome</keyword>